<keyword evidence="3 5" id="KW-0371">Homeobox</keyword>
<evidence type="ECO:0000256" key="4">
    <source>
        <dbReference type="ARBA" id="ARBA00023242"/>
    </source>
</evidence>
<comment type="subcellular location">
    <subcellularLocation>
        <location evidence="1 5 6">Nucleus</location>
    </subcellularLocation>
</comment>
<dbReference type="OrthoDB" id="10264956at2759"/>
<protein>
    <recommendedName>
        <fullName evidence="8">Homeobox domain-containing protein</fullName>
    </recommendedName>
</protein>
<feature type="DNA-binding region" description="Homeobox" evidence="5">
    <location>
        <begin position="596"/>
        <end position="655"/>
    </location>
</feature>
<organism evidence="9">
    <name type="scientific">Notodromas monacha</name>
    <dbReference type="NCBI Taxonomy" id="399045"/>
    <lineage>
        <taxon>Eukaryota</taxon>
        <taxon>Metazoa</taxon>
        <taxon>Ecdysozoa</taxon>
        <taxon>Arthropoda</taxon>
        <taxon>Crustacea</taxon>
        <taxon>Oligostraca</taxon>
        <taxon>Ostracoda</taxon>
        <taxon>Podocopa</taxon>
        <taxon>Podocopida</taxon>
        <taxon>Cypridocopina</taxon>
        <taxon>Cypridoidea</taxon>
        <taxon>Cyprididae</taxon>
        <taxon>Notodromas</taxon>
    </lineage>
</organism>
<keyword evidence="4 5" id="KW-0539">Nucleus</keyword>
<name>A0A7R9BVA1_9CRUS</name>
<feature type="region of interest" description="Disordered" evidence="7">
    <location>
        <begin position="655"/>
        <end position="715"/>
    </location>
</feature>
<dbReference type="SMART" id="SM00389">
    <property type="entry name" value="HOX"/>
    <property type="match status" value="1"/>
</dbReference>
<evidence type="ECO:0000256" key="5">
    <source>
        <dbReference type="PROSITE-ProRule" id="PRU00108"/>
    </source>
</evidence>
<dbReference type="GO" id="GO:0005634">
    <property type="term" value="C:nucleus"/>
    <property type="evidence" value="ECO:0007669"/>
    <property type="project" value="UniProtKB-SubCell"/>
</dbReference>
<feature type="compositionally biased region" description="Polar residues" evidence="7">
    <location>
        <begin position="681"/>
        <end position="692"/>
    </location>
</feature>
<dbReference type="Proteomes" id="UP000678499">
    <property type="component" value="Unassembled WGS sequence"/>
</dbReference>
<feature type="compositionally biased region" description="Basic and acidic residues" evidence="7">
    <location>
        <begin position="1"/>
        <end position="12"/>
    </location>
</feature>
<evidence type="ECO:0000313" key="10">
    <source>
        <dbReference type="Proteomes" id="UP000678499"/>
    </source>
</evidence>
<dbReference type="AlphaFoldDB" id="A0A7R9BVA1"/>
<dbReference type="InterPro" id="IPR013847">
    <property type="entry name" value="POU"/>
</dbReference>
<feature type="compositionally biased region" description="Low complexity" evidence="7">
    <location>
        <begin position="693"/>
        <end position="706"/>
    </location>
</feature>
<accession>A0A7R9BVA1</accession>
<keyword evidence="10" id="KW-1185">Reference proteome</keyword>
<dbReference type="EMBL" id="CAJPEX010002738">
    <property type="protein sequence ID" value="CAG0921425.1"/>
    <property type="molecule type" value="Genomic_DNA"/>
</dbReference>
<feature type="region of interest" description="Disordered" evidence="7">
    <location>
        <begin position="304"/>
        <end position="353"/>
    </location>
</feature>
<dbReference type="GO" id="GO:0000978">
    <property type="term" value="F:RNA polymerase II cis-regulatory region sequence-specific DNA binding"/>
    <property type="evidence" value="ECO:0007669"/>
    <property type="project" value="TreeGrafter"/>
</dbReference>
<proteinExistence type="predicted"/>
<dbReference type="Gene3D" id="1.10.10.60">
    <property type="entry name" value="Homeodomain-like"/>
    <property type="match status" value="1"/>
</dbReference>
<dbReference type="InterPro" id="IPR050255">
    <property type="entry name" value="POU_domain_TF"/>
</dbReference>
<sequence length="890" mass="97238">MSRFLTCDDSRSRINNKKPRMGKEITPMTPDLMMSEYLAMRLGVKCTDDVALLINNSGLEGGVGGGGSDADLAHEGALMNPAGERVSHHHHHHFKSLSYSCASSEDDGVTSSDCGHTDQSRDDSDDDDSDTDKSVPQCRSVLGRNNKKPRLHTGRGAAKNLAITELASIKGSGDLRGLRADTDSYLHTVSPASRGGVGGGQCQHVFHGRPSPPGSPLGQRQPPSRALLSRVPVGLGHRPSPTSGTSLDSTSAAAAAATVQAAMAALQAGPLSINRLISLMAQQGATSRQFLTQKNSLVSAAHHLQHEQEQKLSSGGRSVSVSPPRTQTPNPRSWAGNPGDPLSPSLPQPGSPEIQMLQGTIQQHKQMLQQQLQQFMFFQPGAQAQFFLQNQGVHYYLRFVSGQPPVGQLTVAHLPVVKRRSVQPPARAVLGLPNPQPTKLRFGHPIVGAPKQSERISMILLTKLFQCPNNWVTKPRFGGLGIGEAKNCPGWRLDRPALDDRQMRDRQLTDWRMTRYPCGFTQGDVPNRYPFNMPLLKRVCWYSAKLRDLDRKFLYTFDFGTNLFTDAHADDSDITNPSCLVNNPQTTPEAMIAGRRRKKRTSIETTARVALEKAFLKNAKPTSKEISVLAERMAMGKEVVRVWFCNSVVSCNRRSDRRDRRRAGGQPQFTSPQLPSPLCLVTSQNSSLSSFANDDNQQGSNSNSNGRSGPTHLSPIMETLMGSHHRLPTASHSCLGSLRQIVVQSRPLRPYAPHCERHLTTKNYTGTNRFPPHIPHHRGRKGLCSCHTGAWGPESHMGPGYAGTRPGMPPGMKKSGGAGHVSGFAKHCITCREARSSSSLGNRSDSARYARDATLWHNFYSEPLLPGLLLPRHPYERQSLPEPPVASNSN</sequence>
<evidence type="ECO:0000256" key="1">
    <source>
        <dbReference type="ARBA" id="ARBA00004123"/>
    </source>
</evidence>
<evidence type="ECO:0000256" key="3">
    <source>
        <dbReference type="ARBA" id="ARBA00023155"/>
    </source>
</evidence>
<evidence type="ECO:0000259" key="8">
    <source>
        <dbReference type="PROSITE" id="PS50071"/>
    </source>
</evidence>
<reference evidence="9" key="1">
    <citation type="submission" date="2020-11" db="EMBL/GenBank/DDBJ databases">
        <authorList>
            <person name="Tran Van P."/>
        </authorList>
    </citation>
    <scope>NUCLEOTIDE SEQUENCE</scope>
</reference>
<evidence type="ECO:0000256" key="7">
    <source>
        <dbReference type="SAM" id="MobiDB-lite"/>
    </source>
</evidence>
<dbReference type="EMBL" id="OA884775">
    <property type="protein sequence ID" value="CAD7281273.1"/>
    <property type="molecule type" value="Genomic_DNA"/>
</dbReference>
<feature type="region of interest" description="Disordered" evidence="7">
    <location>
        <begin position="190"/>
        <end position="224"/>
    </location>
</feature>
<evidence type="ECO:0000256" key="6">
    <source>
        <dbReference type="RuleBase" id="RU000682"/>
    </source>
</evidence>
<feature type="compositionally biased region" description="Low complexity" evidence="7">
    <location>
        <begin position="313"/>
        <end position="325"/>
    </location>
</feature>
<keyword evidence="2 5" id="KW-0238">DNA-binding</keyword>
<feature type="region of interest" description="Disordered" evidence="7">
    <location>
        <begin position="108"/>
        <end position="156"/>
    </location>
</feature>
<feature type="domain" description="Homeobox" evidence="8">
    <location>
        <begin position="594"/>
        <end position="654"/>
    </location>
</feature>
<dbReference type="PANTHER" id="PTHR11636">
    <property type="entry name" value="POU DOMAIN"/>
    <property type="match status" value="1"/>
</dbReference>
<evidence type="ECO:0000256" key="2">
    <source>
        <dbReference type="ARBA" id="ARBA00023125"/>
    </source>
</evidence>
<dbReference type="PRINTS" id="PR00028">
    <property type="entry name" value="POUDOMAIN"/>
</dbReference>
<evidence type="ECO:0000313" key="9">
    <source>
        <dbReference type="EMBL" id="CAD7281273.1"/>
    </source>
</evidence>
<dbReference type="InterPro" id="IPR009057">
    <property type="entry name" value="Homeodomain-like_sf"/>
</dbReference>
<feature type="non-terminal residue" evidence="9">
    <location>
        <position position="1"/>
    </location>
</feature>
<dbReference type="GO" id="GO:0000981">
    <property type="term" value="F:DNA-binding transcription factor activity, RNA polymerase II-specific"/>
    <property type="evidence" value="ECO:0007669"/>
    <property type="project" value="TreeGrafter"/>
</dbReference>
<dbReference type="CDD" id="cd00086">
    <property type="entry name" value="homeodomain"/>
    <property type="match status" value="1"/>
</dbReference>
<dbReference type="Pfam" id="PF00046">
    <property type="entry name" value="Homeodomain"/>
    <property type="match status" value="1"/>
</dbReference>
<dbReference type="PANTHER" id="PTHR11636:SF76">
    <property type="entry name" value="PROTEIN NUBBIN"/>
    <property type="match status" value="1"/>
</dbReference>
<dbReference type="PROSITE" id="PS50071">
    <property type="entry name" value="HOMEOBOX_2"/>
    <property type="match status" value="1"/>
</dbReference>
<dbReference type="InterPro" id="IPR001356">
    <property type="entry name" value="HD"/>
</dbReference>
<dbReference type="SUPFAM" id="SSF46689">
    <property type="entry name" value="Homeodomain-like"/>
    <property type="match status" value="1"/>
</dbReference>
<feature type="region of interest" description="Disordered" evidence="7">
    <location>
        <begin position="1"/>
        <end position="22"/>
    </location>
</feature>
<gene>
    <name evidence="9" type="ORF">NMOB1V02_LOCUS8921</name>
</gene>